<dbReference type="AlphaFoldDB" id="A0A375DZ90"/>
<comment type="caution">
    <text evidence="7">The sequence shown here is derived from an EMBL/GenBank/DDBJ whole genome shotgun (WGS) entry which is preliminary data.</text>
</comment>
<dbReference type="InterPro" id="IPR004839">
    <property type="entry name" value="Aminotransferase_I/II_large"/>
</dbReference>
<dbReference type="SUPFAM" id="SSF53383">
    <property type="entry name" value="PLP-dependent transferases"/>
    <property type="match status" value="1"/>
</dbReference>
<feature type="domain" description="HTH gntR-type" evidence="6">
    <location>
        <begin position="5"/>
        <end position="73"/>
    </location>
</feature>
<keyword evidence="7" id="KW-0808">Transferase</keyword>
<dbReference type="Pfam" id="PF00392">
    <property type="entry name" value="GntR"/>
    <property type="match status" value="1"/>
</dbReference>
<proteinExistence type="inferred from homology"/>
<keyword evidence="2" id="KW-0663">Pyridoxal phosphate</keyword>
<evidence type="ECO:0000256" key="2">
    <source>
        <dbReference type="ARBA" id="ARBA00022898"/>
    </source>
</evidence>
<reference evidence="7" key="1">
    <citation type="submission" date="2018-01" db="EMBL/GenBank/DDBJ databases">
        <authorList>
            <person name="Clerissi C."/>
        </authorList>
    </citation>
    <scope>NUCLEOTIDE SEQUENCE</scope>
    <source>
        <strain evidence="7">Cupriavidus taiwanensis STM 8556</strain>
    </source>
</reference>
<dbReference type="InterPro" id="IPR000524">
    <property type="entry name" value="Tscrpt_reg_HTH_GntR"/>
</dbReference>
<dbReference type="InterPro" id="IPR051446">
    <property type="entry name" value="HTH_trans_reg/aminotransferase"/>
</dbReference>
<dbReference type="PROSITE" id="PS50949">
    <property type="entry name" value="HTH_GNTR"/>
    <property type="match status" value="1"/>
</dbReference>
<evidence type="ECO:0000256" key="4">
    <source>
        <dbReference type="ARBA" id="ARBA00023125"/>
    </source>
</evidence>
<evidence type="ECO:0000256" key="1">
    <source>
        <dbReference type="ARBA" id="ARBA00005384"/>
    </source>
</evidence>
<evidence type="ECO:0000259" key="6">
    <source>
        <dbReference type="PROSITE" id="PS50949"/>
    </source>
</evidence>
<dbReference type="GO" id="GO:0003700">
    <property type="term" value="F:DNA-binding transcription factor activity"/>
    <property type="evidence" value="ECO:0007669"/>
    <property type="project" value="InterPro"/>
</dbReference>
<accession>A0A375DZ90</accession>
<evidence type="ECO:0000256" key="5">
    <source>
        <dbReference type="ARBA" id="ARBA00023163"/>
    </source>
</evidence>
<dbReference type="Gene3D" id="3.40.640.10">
    <property type="entry name" value="Type I PLP-dependent aspartate aminotransferase-like (Major domain)"/>
    <property type="match status" value="1"/>
</dbReference>
<dbReference type="InterPro" id="IPR015424">
    <property type="entry name" value="PyrdxlP-dep_Trfase"/>
</dbReference>
<dbReference type="GO" id="GO:0030170">
    <property type="term" value="F:pyridoxal phosphate binding"/>
    <property type="evidence" value="ECO:0007669"/>
    <property type="project" value="InterPro"/>
</dbReference>
<dbReference type="Proteomes" id="UP000256952">
    <property type="component" value="Chromosome CBM2613_a"/>
</dbReference>
<protein>
    <submittedName>
        <fullName evidence="7">Fused transcriptional regulator aminotransferase, GntR MocR domains</fullName>
    </submittedName>
</protein>
<gene>
    <name evidence="7" type="ORF">CBM2613_A110137</name>
</gene>
<sequence>MDTTTPLYRQLAGHYRRAIDAGTLAAGDRMPSVRALMALHNVSLSTALQACRHLESDGLLEARPRSGYFVAAPRRTALAALSEPAAALPDPAQYVGIHQRISGLLVRGQHEHVHTNLGGAYCAPSLYPTEALRGAAARALRRHPQLFGEGVEPDGYLPLRAAIARQALRHRVQLAPEEIVITNGCTEALNLALRAVAGPGDVIAVESPTYYGLLQILESLGMRALEIPCSPQTGISLEALELAAQHYDNIRAVAVVPNLQNPLGCIMPDAHKARLVQWCEARGIALIEDDCFSATADSDAPPAAAKAWDGSGNVIHCASLHKVLAPGMRLGWIAAGKWQARVEMLKFGLSRPNEMLSQMAAADFLASGAHDRHLRRLRTRLRAQREWFTQAIAAGFPAGTRLGAPRGGMHLWVELPAQVSSEAVFDQALQAGIRVMPGVMFSNAGRFDHCLRINCGAPRSAQIERALGTLAAIVQRLAG</sequence>
<dbReference type="PANTHER" id="PTHR46577">
    <property type="entry name" value="HTH-TYPE TRANSCRIPTIONAL REGULATORY PROTEIN GABR"/>
    <property type="match status" value="1"/>
</dbReference>
<dbReference type="Gene3D" id="1.10.10.10">
    <property type="entry name" value="Winged helix-like DNA-binding domain superfamily/Winged helix DNA-binding domain"/>
    <property type="match status" value="1"/>
</dbReference>
<keyword evidence="7" id="KW-0032">Aminotransferase</keyword>
<dbReference type="EMBL" id="OFTH01000003">
    <property type="protein sequence ID" value="SOZ51959.1"/>
    <property type="molecule type" value="Genomic_DNA"/>
</dbReference>
<keyword evidence="4" id="KW-0238">DNA-binding</keyword>
<keyword evidence="3" id="KW-0805">Transcription regulation</keyword>
<dbReference type="SUPFAM" id="SSF46785">
    <property type="entry name" value="Winged helix' DNA-binding domain"/>
    <property type="match status" value="1"/>
</dbReference>
<dbReference type="PANTHER" id="PTHR46577:SF1">
    <property type="entry name" value="HTH-TYPE TRANSCRIPTIONAL REGULATORY PROTEIN GABR"/>
    <property type="match status" value="1"/>
</dbReference>
<comment type="similarity">
    <text evidence="1">In the C-terminal section; belongs to the class-I pyridoxal-phosphate-dependent aminotransferase family.</text>
</comment>
<dbReference type="GO" id="GO:0008483">
    <property type="term" value="F:transaminase activity"/>
    <property type="evidence" value="ECO:0007669"/>
    <property type="project" value="UniProtKB-KW"/>
</dbReference>
<dbReference type="SMART" id="SM00345">
    <property type="entry name" value="HTH_GNTR"/>
    <property type="match status" value="1"/>
</dbReference>
<evidence type="ECO:0000313" key="7">
    <source>
        <dbReference type="EMBL" id="SOZ51959.1"/>
    </source>
</evidence>
<dbReference type="InterPro" id="IPR036390">
    <property type="entry name" value="WH_DNA-bd_sf"/>
</dbReference>
<name>A0A375DZ90_9BURK</name>
<dbReference type="CDD" id="cd00609">
    <property type="entry name" value="AAT_like"/>
    <property type="match status" value="1"/>
</dbReference>
<keyword evidence="5" id="KW-0804">Transcription</keyword>
<evidence type="ECO:0000256" key="3">
    <source>
        <dbReference type="ARBA" id="ARBA00023015"/>
    </source>
</evidence>
<dbReference type="GO" id="GO:0003677">
    <property type="term" value="F:DNA binding"/>
    <property type="evidence" value="ECO:0007669"/>
    <property type="project" value="UniProtKB-KW"/>
</dbReference>
<dbReference type="InterPro" id="IPR015421">
    <property type="entry name" value="PyrdxlP-dep_Trfase_major"/>
</dbReference>
<dbReference type="RefSeq" id="WP_116330547.1">
    <property type="nucleotide sequence ID" value="NZ_LT992559.1"/>
</dbReference>
<dbReference type="CDD" id="cd07377">
    <property type="entry name" value="WHTH_GntR"/>
    <property type="match status" value="1"/>
</dbReference>
<dbReference type="InterPro" id="IPR036388">
    <property type="entry name" value="WH-like_DNA-bd_sf"/>
</dbReference>
<organism evidence="7">
    <name type="scientific">Cupriavidus taiwanensis</name>
    <dbReference type="NCBI Taxonomy" id="164546"/>
    <lineage>
        <taxon>Bacteria</taxon>
        <taxon>Pseudomonadati</taxon>
        <taxon>Pseudomonadota</taxon>
        <taxon>Betaproteobacteria</taxon>
        <taxon>Burkholderiales</taxon>
        <taxon>Burkholderiaceae</taxon>
        <taxon>Cupriavidus</taxon>
    </lineage>
</organism>
<dbReference type="Pfam" id="PF00155">
    <property type="entry name" value="Aminotran_1_2"/>
    <property type="match status" value="1"/>
</dbReference>